<feature type="signal peptide" evidence="1">
    <location>
        <begin position="1"/>
        <end position="18"/>
    </location>
</feature>
<feature type="chain" id="PRO_5045543925" evidence="1">
    <location>
        <begin position="19"/>
        <end position="284"/>
    </location>
</feature>
<dbReference type="EMBL" id="CP111021">
    <property type="protein sequence ID" value="WAR17628.1"/>
    <property type="molecule type" value="Genomic_DNA"/>
</dbReference>
<organism evidence="3 4">
    <name type="scientific">Mya arenaria</name>
    <name type="common">Soft-shell clam</name>
    <dbReference type="NCBI Taxonomy" id="6604"/>
    <lineage>
        <taxon>Eukaryota</taxon>
        <taxon>Metazoa</taxon>
        <taxon>Spiralia</taxon>
        <taxon>Lophotrochozoa</taxon>
        <taxon>Mollusca</taxon>
        <taxon>Bivalvia</taxon>
        <taxon>Autobranchia</taxon>
        <taxon>Heteroconchia</taxon>
        <taxon>Euheterodonta</taxon>
        <taxon>Imparidentia</taxon>
        <taxon>Neoheterodontei</taxon>
        <taxon>Myida</taxon>
        <taxon>Myoidea</taxon>
        <taxon>Myidae</taxon>
        <taxon>Mya</taxon>
    </lineage>
</organism>
<accession>A0ABY7F608</accession>
<evidence type="ECO:0000256" key="1">
    <source>
        <dbReference type="SAM" id="SignalP"/>
    </source>
</evidence>
<dbReference type="InterPro" id="IPR006202">
    <property type="entry name" value="Neur_chan_lig-bd"/>
</dbReference>
<keyword evidence="1" id="KW-0732">Signal</keyword>
<protein>
    <submittedName>
        <fullName evidence="3">ACHA6-like protein</fullName>
    </submittedName>
</protein>
<reference evidence="3" key="1">
    <citation type="submission" date="2022-11" db="EMBL/GenBank/DDBJ databases">
        <title>Centuries of genome instability and evolution in soft-shell clam transmissible cancer (bioRxiv).</title>
        <authorList>
            <person name="Hart S.F.M."/>
            <person name="Yonemitsu M.A."/>
            <person name="Giersch R.M."/>
            <person name="Beal B.F."/>
            <person name="Arriagada G."/>
            <person name="Davis B.W."/>
            <person name="Ostrander E.A."/>
            <person name="Goff S.P."/>
            <person name="Metzger M.J."/>
        </authorList>
    </citation>
    <scope>NUCLEOTIDE SEQUENCE</scope>
    <source>
        <strain evidence="3">MELC-2E11</strain>
        <tissue evidence="3">Siphon/mantle</tissue>
    </source>
</reference>
<dbReference type="SUPFAM" id="SSF63712">
    <property type="entry name" value="Nicotinic receptor ligand binding domain-like"/>
    <property type="match status" value="1"/>
</dbReference>
<evidence type="ECO:0000259" key="2">
    <source>
        <dbReference type="Pfam" id="PF02931"/>
    </source>
</evidence>
<feature type="domain" description="Neurotransmitter-gated ion-channel ligand-binding" evidence="2">
    <location>
        <begin position="36"/>
        <end position="232"/>
    </location>
</feature>
<keyword evidence="4" id="KW-1185">Reference proteome</keyword>
<sequence length="284" mass="32364">METQYYVFLLTLPMLVIGAKVKTTPNPNTYVEEAIQIFNTIFHKYDLNVPPRKNFPDPLWLGVNVHVSHVTSLNLIEQSLESTIDLELTWDDNRLGWYPQNVYEIAVNKDTIWVPDISIDNAIDVPALIDDPRVVIKHEGRMYWHRRFKIKTSCVTNATALTDDCEIVIGSNLLNDRVVDFKMNDSSCDPSQAVTSHELRIDDVTVEKRGERRWLKDNVTFPEYVCTLRLTRTGCCSNGGDSGETSYFLGSNNDNTNGGARDQITKFVLALFTLLSMKLRIMLV</sequence>
<name>A0ABY7F608_MYAAR</name>
<dbReference type="Pfam" id="PF02931">
    <property type="entry name" value="Neur_chan_LBD"/>
    <property type="match status" value="1"/>
</dbReference>
<dbReference type="Gene3D" id="2.70.170.10">
    <property type="entry name" value="Neurotransmitter-gated ion-channel ligand-binding domain"/>
    <property type="match status" value="1"/>
</dbReference>
<proteinExistence type="predicted"/>
<gene>
    <name evidence="3" type="ORF">MAR_032222</name>
</gene>
<dbReference type="Proteomes" id="UP001164746">
    <property type="component" value="Chromosome 10"/>
</dbReference>
<dbReference type="InterPro" id="IPR036734">
    <property type="entry name" value="Neur_chan_lig-bd_sf"/>
</dbReference>
<evidence type="ECO:0000313" key="4">
    <source>
        <dbReference type="Proteomes" id="UP001164746"/>
    </source>
</evidence>
<evidence type="ECO:0000313" key="3">
    <source>
        <dbReference type="EMBL" id="WAR17628.1"/>
    </source>
</evidence>